<reference evidence="9" key="1">
    <citation type="submission" date="2024-03" db="EMBL/GenBank/DDBJ databases">
        <title>Complete genome sequence of Mycoplasma gypis type strain B1/T1.</title>
        <authorList>
            <person name="Spergser J."/>
        </authorList>
    </citation>
    <scope>NUCLEOTIDE SEQUENCE [LARGE SCALE GENOMIC DNA]</scope>
    <source>
        <strain evidence="9">B1/T1</strain>
    </source>
</reference>
<dbReference type="EC" id="6.3.1.1" evidence="7"/>
<keyword evidence="3" id="KW-0028">Amino-acid biosynthesis</keyword>
<evidence type="ECO:0000259" key="8">
    <source>
        <dbReference type="PROSITE" id="PS50862"/>
    </source>
</evidence>
<keyword evidence="1" id="KW-0963">Cytoplasm</keyword>
<name>A0ABZ2RQK9_9BACT</name>
<sequence length="329" mass="38749">MKNKYINKLDLKQTQFAIEKLKEFFATELKRQLNLTRVSAPLFLTKESGLNDNLNGESAVSFMARGFDKELEVVHSLAKWKRFALKKYNFLPWEGIYTDMNAIRREEDLDNTHSFYVDQWDWELIIEKQDRTLDTLKQIVFKIYQVLKDTENDINNLYPQLSKKLVNNIHFISSYDLYQLYPNLTANERENEIAKKYKSVFIYQIGDILPDQKPHSARAKDYDDWNLNGDLIVWDEINQHALELSSMGIRVDRDALIRQYNLKPEEIQKNSPFHKQLIDNELPFTIGGGIGQSRISMFLLEKRHIGEVQVSVWDENNSKMAQDENFTLL</sequence>
<keyword evidence="5" id="KW-0067">ATP-binding</keyword>
<dbReference type="InterPro" id="IPR004618">
    <property type="entry name" value="AsnA"/>
</dbReference>
<evidence type="ECO:0000256" key="2">
    <source>
        <dbReference type="ARBA" id="ARBA00022598"/>
    </source>
</evidence>
<evidence type="ECO:0000256" key="1">
    <source>
        <dbReference type="ARBA" id="ARBA00022490"/>
    </source>
</evidence>
<evidence type="ECO:0000313" key="9">
    <source>
        <dbReference type="EMBL" id="WXL28512.1"/>
    </source>
</evidence>
<evidence type="ECO:0000256" key="5">
    <source>
        <dbReference type="ARBA" id="ARBA00022840"/>
    </source>
</evidence>
<dbReference type="GO" id="GO:0004071">
    <property type="term" value="F:aspartate-ammonia ligase activity"/>
    <property type="evidence" value="ECO:0007669"/>
    <property type="project" value="UniProtKB-EC"/>
</dbReference>
<dbReference type="InterPro" id="IPR045864">
    <property type="entry name" value="aa-tRNA-synth_II/BPL/LPL"/>
</dbReference>
<keyword evidence="4" id="KW-0547">Nucleotide-binding</keyword>
<dbReference type="PROSITE" id="PS50862">
    <property type="entry name" value="AA_TRNA_LIGASE_II"/>
    <property type="match status" value="1"/>
</dbReference>
<keyword evidence="6" id="KW-0061">Asparagine biosynthesis</keyword>
<evidence type="ECO:0000256" key="4">
    <source>
        <dbReference type="ARBA" id="ARBA00022741"/>
    </source>
</evidence>
<dbReference type="Pfam" id="PF03590">
    <property type="entry name" value="AsnA"/>
    <property type="match status" value="1"/>
</dbReference>
<dbReference type="EMBL" id="CP148066">
    <property type="protein sequence ID" value="WXL28512.1"/>
    <property type="molecule type" value="Genomic_DNA"/>
</dbReference>
<proteinExistence type="predicted"/>
<evidence type="ECO:0000313" key="10">
    <source>
        <dbReference type="Proteomes" id="UP001460679"/>
    </source>
</evidence>
<dbReference type="Proteomes" id="UP001460679">
    <property type="component" value="Chromosome"/>
</dbReference>
<accession>A0ABZ2RQK9</accession>
<dbReference type="InterPro" id="IPR006195">
    <property type="entry name" value="aa-tRNA-synth_II"/>
</dbReference>
<dbReference type="NCBIfam" id="TIGR00669">
    <property type="entry name" value="asnA"/>
    <property type="match status" value="1"/>
</dbReference>
<dbReference type="PANTHER" id="PTHR30073">
    <property type="entry name" value="ASPARTATE--AMMONIA LIGASE"/>
    <property type="match status" value="1"/>
</dbReference>
<dbReference type="PIRSF" id="PIRSF001555">
    <property type="entry name" value="Asp_ammon_ligase"/>
    <property type="match status" value="1"/>
</dbReference>
<dbReference type="SUPFAM" id="SSF55681">
    <property type="entry name" value="Class II aaRS and biotin synthetases"/>
    <property type="match status" value="1"/>
</dbReference>
<keyword evidence="2 9" id="KW-0436">Ligase</keyword>
<organism evidence="9 10">
    <name type="scientific">[Mycoplasma] gypis</name>
    <dbReference type="NCBI Taxonomy" id="92404"/>
    <lineage>
        <taxon>Bacteria</taxon>
        <taxon>Bacillati</taxon>
        <taxon>Mycoplasmatota</taxon>
        <taxon>Mycoplasmoidales</taxon>
        <taxon>Metamycoplasmataceae</taxon>
        <taxon>Metamycoplasma</taxon>
    </lineage>
</organism>
<dbReference type="Gene3D" id="3.30.930.10">
    <property type="entry name" value="Bira Bifunctional Protein, Domain 2"/>
    <property type="match status" value="1"/>
</dbReference>
<evidence type="ECO:0000256" key="6">
    <source>
        <dbReference type="ARBA" id="ARBA00022888"/>
    </source>
</evidence>
<keyword evidence="10" id="KW-1185">Reference proteome</keyword>
<protein>
    <recommendedName>
        <fullName evidence="7">Aspartate--ammonia ligase</fullName>
        <ecNumber evidence="7">6.3.1.1</ecNumber>
    </recommendedName>
</protein>
<feature type="domain" description="Aminoacyl-transfer RNA synthetases class-II family profile" evidence="8">
    <location>
        <begin position="19"/>
        <end position="329"/>
    </location>
</feature>
<evidence type="ECO:0000256" key="3">
    <source>
        <dbReference type="ARBA" id="ARBA00022605"/>
    </source>
</evidence>
<dbReference type="PANTHER" id="PTHR30073:SF5">
    <property type="entry name" value="ASPARTATE--AMMONIA LIGASE"/>
    <property type="match status" value="1"/>
</dbReference>
<dbReference type="RefSeq" id="WP_205498744.1">
    <property type="nucleotide sequence ID" value="NZ_CP148066.1"/>
</dbReference>
<evidence type="ECO:0000256" key="7">
    <source>
        <dbReference type="NCBIfam" id="TIGR00669"/>
    </source>
</evidence>
<gene>
    <name evidence="9" type="primary">asnA</name>
    <name evidence="9" type="ORF">WG616_00570</name>
</gene>